<organism evidence="3 4">
    <name type="scientific">Morchella conica CCBAS932</name>
    <dbReference type="NCBI Taxonomy" id="1392247"/>
    <lineage>
        <taxon>Eukaryota</taxon>
        <taxon>Fungi</taxon>
        <taxon>Dikarya</taxon>
        <taxon>Ascomycota</taxon>
        <taxon>Pezizomycotina</taxon>
        <taxon>Pezizomycetes</taxon>
        <taxon>Pezizales</taxon>
        <taxon>Morchellaceae</taxon>
        <taxon>Morchella</taxon>
    </lineage>
</organism>
<name>A0A3N4KRZ5_9PEZI</name>
<keyword evidence="4" id="KW-1185">Reference proteome</keyword>
<proteinExistence type="predicted"/>
<evidence type="ECO:0000256" key="2">
    <source>
        <dbReference type="SAM" id="Phobius"/>
    </source>
</evidence>
<dbReference type="InParanoid" id="A0A3N4KRZ5"/>
<feature type="transmembrane region" description="Helical" evidence="2">
    <location>
        <begin position="257"/>
        <end position="278"/>
    </location>
</feature>
<keyword evidence="2" id="KW-0812">Transmembrane</keyword>
<feature type="transmembrane region" description="Helical" evidence="2">
    <location>
        <begin position="101"/>
        <end position="129"/>
    </location>
</feature>
<evidence type="ECO:0000313" key="4">
    <source>
        <dbReference type="Proteomes" id="UP000277580"/>
    </source>
</evidence>
<accession>A0A3N4KRZ5</accession>
<dbReference type="Proteomes" id="UP000277580">
    <property type="component" value="Unassembled WGS sequence"/>
</dbReference>
<feature type="region of interest" description="Disordered" evidence="1">
    <location>
        <begin position="313"/>
        <end position="333"/>
    </location>
</feature>
<gene>
    <name evidence="3" type="ORF">P167DRAFT_605966</name>
</gene>
<dbReference type="AlphaFoldDB" id="A0A3N4KRZ5"/>
<keyword evidence="2" id="KW-1133">Transmembrane helix</keyword>
<protein>
    <submittedName>
        <fullName evidence="3">Uncharacterized protein</fullName>
    </submittedName>
</protein>
<reference evidence="3 4" key="1">
    <citation type="journal article" date="2018" name="Nat. Ecol. Evol.">
        <title>Pezizomycetes genomes reveal the molecular basis of ectomycorrhizal truffle lifestyle.</title>
        <authorList>
            <person name="Murat C."/>
            <person name="Payen T."/>
            <person name="Noel B."/>
            <person name="Kuo A."/>
            <person name="Morin E."/>
            <person name="Chen J."/>
            <person name="Kohler A."/>
            <person name="Krizsan K."/>
            <person name="Balestrini R."/>
            <person name="Da Silva C."/>
            <person name="Montanini B."/>
            <person name="Hainaut M."/>
            <person name="Levati E."/>
            <person name="Barry K.W."/>
            <person name="Belfiori B."/>
            <person name="Cichocki N."/>
            <person name="Clum A."/>
            <person name="Dockter R.B."/>
            <person name="Fauchery L."/>
            <person name="Guy J."/>
            <person name="Iotti M."/>
            <person name="Le Tacon F."/>
            <person name="Lindquist E.A."/>
            <person name="Lipzen A."/>
            <person name="Malagnac F."/>
            <person name="Mello A."/>
            <person name="Molinier V."/>
            <person name="Miyauchi S."/>
            <person name="Poulain J."/>
            <person name="Riccioni C."/>
            <person name="Rubini A."/>
            <person name="Sitrit Y."/>
            <person name="Splivallo R."/>
            <person name="Traeger S."/>
            <person name="Wang M."/>
            <person name="Zifcakova L."/>
            <person name="Wipf D."/>
            <person name="Zambonelli A."/>
            <person name="Paolocci F."/>
            <person name="Nowrousian M."/>
            <person name="Ottonello S."/>
            <person name="Baldrian P."/>
            <person name="Spatafora J.W."/>
            <person name="Henrissat B."/>
            <person name="Nagy L.G."/>
            <person name="Aury J.M."/>
            <person name="Wincker P."/>
            <person name="Grigoriev I.V."/>
            <person name="Bonfante P."/>
            <person name="Martin F.M."/>
        </authorList>
    </citation>
    <scope>NUCLEOTIDE SEQUENCE [LARGE SCALE GENOMIC DNA]</scope>
    <source>
        <strain evidence="3 4">CCBAS932</strain>
    </source>
</reference>
<feature type="transmembrane region" description="Helical" evidence="2">
    <location>
        <begin position="181"/>
        <end position="205"/>
    </location>
</feature>
<dbReference type="OrthoDB" id="5309447at2759"/>
<dbReference type="EMBL" id="ML119131">
    <property type="protein sequence ID" value="RPB12052.1"/>
    <property type="molecule type" value="Genomic_DNA"/>
</dbReference>
<evidence type="ECO:0000256" key="1">
    <source>
        <dbReference type="SAM" id="MobiDB-lite"/>
    </source>
</evidence>
<sequence>MLNSNITFNVGQKHERYAELSEIPQPPARPILATRHSSTVSATLGNRIQRHLDAGKPLYIGFDPTDPPRNSSNIQRTCEEGGVGGRKCEKSIKKDRKWVRFLTFGAPLDIAVKFILTFGMMMALVAVFWATNRVIQNRRLDKDFNLALVVGQIIWGVFFGASCLFGMELMWGKWRRSPSAALFFTVSWVLVSIVLLITSAVWIYFYLTFRASLIERCMEQTVRVTATWDKDSLRRMAPKAQIDGCLSRVGPKVSWTLTWGILYALSSYSGLILVIWGMDYRRRLLEIKECEEARKLPRNGENDKVGLLLGTAPLGSLPGSRAYPPRTNNVEPR</sequence>
<keyword evidence="2" id="KW-0472">Membrane</keyword>
<feature type="transmembrane region" description="Helical" evidence="2">
    <location>
        <begin position="149"/>
        <end position="169"/>
    </location>
</feature>
<evidence type="ECO:0000313" key="3">
    <source>
        <dbReference type="EMBL" id="RPB12052.1"/>
    </source>
</evidence>